<dbReference type="RefSeq" id="WP_136577885.1">
    <property type="nucleotide sequence ID" value="NZ_STFF01000003.1"/>
</dbReference>
<keyword evidence="2" id="KW-1185">Reference proteome</keyword>
<reference evidence="1 2" key="1">
    <citation type="submission" date="2019-04" db="EMBL/GenBank/DDBJ databases">
        <title>Niastella caeni sp. nov., isolated from activated sludge.</title>
        <authorList>
            <person name="Sheng M."/>
        </authorList>
    </citation>
    <scope>NUCLEOTIDE SEQUENCE [LARGE SCALE GENOMIC DNA]</scope>
    <source>
        <strain evidence="1 2">HX-2-15</strain>
    </source>
</reference>
<dbReference type="OrthoDB" id="342114at2"/>
<evidence type="ECO:0000313" key="1">
    <source>
        <dbReference type="EMBL" id="THU39753.1"/>
    </source>
</evidence>
<organism evidence="1 2">
    <name type="scientific">Niastella caeni</name>
    <dbReference type="NCBI Taxonomy" id="2569763"/>
    <lineage>
        <taxon>Bacteria</taxon>
        <taxon>Pseudomonadati</taxon>
        <taxon>Bacteroidota</taxon>
        <taxon>Chitinophagia</taxon>
        <taxon>Chitinophagales</taxon>
        <taxon>Chitinophagaceae</taxon>
        <taxon>Niastella</taxon>
    </lineage>
</organism>
<dbReference type="EMBL" id="STFF01000003">
    <property type="protein sequence ID" value="THU39753.1"/>
    <property type="molecule type" value="Genomic_DNA"/>
</dbReference>
<dbReference type="Proteomes" id="UP000306918">
    <property type="component" value="Unassembled WGS sequence"/>
</dbReference>
<sequence length="200" mass="23187">MDKLSLRKYRRQGSLVDNTINSLKQLTKADKTPKGNTSLTHKGLIKSDKEFLEFFIDDKPLSSLIDTFYKSKGSILDSWIGVLGSSANRKTDIIKVKQFLGKSISDKEIRQLYPDNWTDDEFEWYLEKTREELSNPEILIYCCAECGDYDCGGIAITIDKTDNSVIWTISNSDGKLKFEFDKYLYFELFNRHIQNCEYPK</sequence>
<accession>A0A4S8HVR7</accession>
<proteinExistence type="predicted"/>
<gene>
    <name evidence="1" type="ORF">FAM09_14780</name>
</gene>
<dbReference type="AlphaFoldDB" id="A0A4S8HVR7"/>
<comment type="caution">
    <text evidence="1">The sequence shown here is derived from an EMBL/GenBank/DDBJ whole genome shotgun (WGS) entry which is preliminary data.</text>
</comment>
<name>A0A4S8HVR7_9BACT</name>
<protein>
    <submittedName>
        <fullName evidence="1">Uncharacterized protein</fullName>
    </submittedName>
</protein>
<evidence type="ECO:0000313" key="2">
    <source>
        <dbReference type="Proteomes" id="UP000306918"/>
    </source>
</evidence>